<evidence type="ECO:0000256" key="2">
    <source>
        <dbReference type="ARBA" id="ARBA00022670"/>
    </source>
</evidence>
<dbReference type="PANTHER" id="PTHR43343:SF3">
    <property type="entry name" value="PROTEASE DO-LIKE 8, CHLOROPLASTIC"/>
    <property type="match status" value="1"/>
</dbReference>
<accession>A0A9D2IF62</accession>
<dbReference type="InterPro" id="IPR009003">
    <property type="entry name" value="Peptidase_S1_PA"/>
</dbReference>
<keyword evidence="4" id="KW-0732">Signal</keyword>
<reference evidence="5" key="2">
    <citation type="submission" date="2021-04" db="EMBL/GenBank/DDBJ databases">
        <authorList>
            <person name="Gilroy R."/>
        </authorList>
    </citation>
    <scope>NUCLEOTIDE SEQUENCE</scope>
    <source>
        <strain evidence="5">CHK187-5294</strain>
    </source>
</reference>
<dbReference type="Gene3D" id="2.30.42.10">
    <property type="match status" value="1"/>
</dbReference>
<gene>
    <name evidence="5" type="ORF">H9727_07265</name>
</gene>
<evidence type="ECO:0000256" key="4">
    <source>
        <dbReference type="SAM" id="SignalP"/>
    </source>
</evidence>
<feature type="signal peptide" evidence="4">
    <location>
        <begin position="1"/>
        <end position="29"/>
    </location>
</feature>
<evidence type="ECO:0000313" key="5">
    <source>
        <dbReference type="EMBL" id="HIZ04069.1"/>
    </source>
</evidence>
<dbReference type="AlphaFoldDB" id="A0A9D2IF62"/>
<dbReference type="InterPro" id="IPR043504">
    <property type="entry name" value="Peptidase_S1_PA_chymotrypsin"/>
</dbReference>
<evidence type="ECO:0000256" key="3">
    <source>
        <dbReference type="ARBA" id="ARBA00022801"/>
    </source>
</evidence>
<dbReference type="SUPFAM" id="SSF50156">
    <property type="entry name" value="PDZ domain-like"/>
    <property type="match status" value="1"/>
</dbReference>
<feature type="chain" id="PRO_5039568448" evidence="4">
    <location>
        <begin position="30"/>
        <end position="510"/>
    </location>
</feature>
<reference evidence="5" key="1">
    <citation type="journal article" date="2021" name="PeerJ">
        <title>Extensive microbial diversity within the chicken gut microbiome revealed by metagenomics and culture.</title>
        <authorList>
            <person name="Gilroy R."/>
            <person name="Ravi A."/>
            <person name="Getino M."/>
            <person name="Pursley I."/>
            <person name="Horton D.L."/>
            <person name="Alikhan N.F."/>
            <person name="Baker D."/>
            <person name="Gharbi K."/>
            <person name="Hall N."/>
            <person name="Watson M."/>
            <person name="Adriaenssens E.M."/>
            <person name="Foster-Nyarko E."/>
            <person name="Jarju S."/>
            <person name="Secka A."/>
            <person name="Antonio M."/>
            <person name="Oren A."/>
            <person name="Chaudhuri R.R."/>
            <person name="La Ragione R."/>
            <person name="Hildebrand F."/>
            <person name="Pallen M.J."/>
        </authorList>
    </citation>
    <scope>NUCLEOTIDE SEQUENCE</scope>
    <source>
        <strain evidence="5">CHK187-5294</strain>
    </source>
</reference>
<evidence type="ECO:0000256" key="1">
    <source>
        <dbReference type="ARBA" id="ARBA00010541"/>
    </source>
</evidence>
<dbReference type="GO" id="GO:0006508">
    <property type="term" value="P:proteolysis"/>
    <property type="evidence" value="ECO:0007669"/>
    <property type="project" value="UniProtKB-KW"/>
</dbReference>
<dbReference type="EMBL" id="DXCL01000043">
    <property type="protein sequence ID" value="HIZ04069.1"/>
    <property type="molecule type" value="Genomic_DNA"/>
</dbReference>
<keyword evidence="3" id="KW-0378">Hydrolase</keyword>
<comment type="caution">
    <text evidence="5">The sequence shown here is derived from an EMBL/GenBank/DDBJ whole genome shotgun (WGS) entry which is preliminary data.</text>
</comment>
<dbReference type="Pfam" id="PF13365">
    <property type="entry name" value="Trypsin_2"/>
    <property type="match status" value="1"/>
</dbReference>
<dbReference type="Gene3D" id="2.40.10.10">
    <property type="entry name" value="Trypsin-like serine proteases"/>
    <property type="match status" value="2"/>
</dbReference>
<dbReference type="PRINTS" id="PR00834">
    <property type="entry name" value="PROTEASES2C"/>
</dbReference>
<name>A0A9D2IF62_9FIRM</name>
<sequence length="510" mass="54898">MKRATKALLTLIAAAVLAFSLLLATACSSSDPEQTEQTELTEQTEQTAIYVTSIEKTGTNGTDDIYTITYSDGTTSTFTVSNGSDGEDVSINDIYEQYKETTGTDISFADFLKQYLTVSDQTTALAVNSCLLSSMKIYSEFVQTSQSFDPYYGVVSSSNTAISTGSAVIYSMAADGYTYIVTNYHVVYNKNADAEKNGGSKLARKIYGYLYGSENTPSTTDSDNDNQADTDSDGYTLYDYGSYAIELEYVGGSVTSDIAVLRAETEDIAAINADAKAVTLASDYHVGETAIAIGNPEGNGLSVTQGVISTENEQITLDIDGTTRSYRSLRIDTPLYEGNSGGGLFNADGELIGITNAGNSEDQNINYAVPLEIVKGTVENILHYYNDGDSSTTGAYKITLGVTVTTQNSKYVYDASSGYGSVQEEVIVNSVTAGSIAETLGLQANDKIVSLFINDTEYTINRSFRISDLILTMRENDTIKVKYARTENGETAEHTSEGYPLARTDLVQLD</sequence>
<proteinExistence type="inferred from homology"/>
<dbReference type="InterPro" id="IPR001940">
    <property type="entry name" value="Peptidase_S1C"/>
</dbReference>
<keyword evidence="2 5" id="KW-0645">Protease</keyword>
<dbReference type="GO" id="GO:0004252">
    <property type="term" value="F:serine-type endopeptidase activity"/>
    <property type="evidence" value="ECO:0007669"/>
    <property type="project" value="InterPro"/>
</dbReference>
<evidence type="ECO:0000313" key="6">
    <source>
        <dbReference type="Proteomes" id="UP000824132"/>
    </source>
</evidence>
<dbReference type="SUPFAM" id="SSF50494">
    <property type="entry name" value="Trypsin-like serine proteases"/>
    <property type="match status" value="1"/>
</dbReference>
<protein>
    <submittedName>
        <fullName evidence="5">S1C family serine protease</fullName>
    </submittedName>
</protein>
<dbReference type="Proteomes" id="UP000824132">
    <property type="component" value="Unassembled WGS sequence"/>
</dbReference>
<dbReference type="InterPro" id="IPR051201">
    <property type="entry name" value="Chloro_Bact_Ser_Proteases"/>
</dbReference>
<comment type="similarity">
    <text evidence="1">Belongs to the peptidase S1C family.</text>
</comment>
<dbReference type="InterPro" id="IPR036034">
    <property type="entry name" value="PDZ_sf"/>
</dbReference>
<dbReference type="PANTHER" id="PTHR43343">
    <property type="entry name" value="PEPTIDASE S12"/>
    <property type="match status" value="1"/>
</dbReference>
<dbReference type="PROSITE" id="PS51257">
    <property type="entry name" value="PROKAR_LIPOPROTEIN"/>
    <property type="match status" value="1"/>
</dbReference>
<organism evidence="5 6">
    <name type="scientific">Candidatus Borkfalkia avistercoris</name>
    <dbReference type="NCBI Taxonomy" id="2838504"/>
    <lineage>
        <taxon>Bacteria</taxon>
        <taxon>Bacillati</taxon>
        <taxon>Bacillota</taxon>
        <taxon>Clostridia</taxon>
        <taxon>Christensenellales</taxon>
        <taxon>Christensenellaceae</taxon>
        <taxon>Candidatus Borkfalkia</taxon>
    </lineage>
</organism>